<dbReference type="Proteomes" id="UP000179807">
    <property type="component" value="Unassembled WGS sequence"/>
</dbReference>
<keyword evidence="6" id="KW-1185">Reference proteome</keyword>
<dbReference type="RefSeq" id="XP_068368983.1">
    <property type="nucleotide sequence ID" value="XM_068497378.1"/>
</dbReference>
<reference evidence="5" key="1">
    <citation type="submission" date="2016-10" db="EMBL/GenBank/DDBJ databases">
        <authorList>
            <person name="Benchimol M."/>
            <person name="Almeida L.G."/>
            <person name="Vasconcelos A.T."/>
            <person name="Perreira-Neves A."/>
            <person name="Rosa I.A."/>
            <person name="Tasca T."/>
            <person name="Bogo M.R."/>
            <person name="de Souza W."/>
        </authorList>
    </citation>
    <scope>NUCLEOTIDE SEQUENCE [LARGE SCALE GENOMIC DNA]</scope>
    <source>
        <strain evidence="5">K</strain>
    </source>
</reference>
<dbReference type="OrthoDB" id="27934at2759"/>
<dbReference type="SUPFAM" id="SSF81901">
    <property type="entry name" value="HCP-like"/>
    <property type="match status" value="1"/>
</dbReference>
<dbReference type="PANTHER" id="PTHR11102:SF147">
    <property type="entry name" value="SEL1L ADAPTOR SUBUNIT OF ERAD E3 UBIQUITIN LIGASE"/>
    <property type="match status" value="1"/>
</dbReference>
<evidence type="ECO:0000256" key="2">
    <source>
        <dbReference type="PROSITE-ProRule" id="PRU00339"/>
    </source>
</evidence>
<dbReference type="PANTHER" id="PTHR11102">
    <property type="entry name" value="SEL-1-LIKE PROTEIN"/>
    <property type="match status" value="1"/>
</dbReference>
<dbReference type="GO" id="GO:0005789">
    <property type="term" value="C:endoplasmic reticulum membrane"/>
    <property type="evidence" value="ECO:0007669"/>
    <property type="project" value="TreeGrafter"/>
</dbReference>
<keyword evidence="3" id="KW-0472">Membrane</keyword>
<dbReference type="GeneID" id="94832082"/>
<feature type="transmembrane region" description="Helical" evidence="3">
    <location>
        <begin position="294"/>
        <end position="315"/>
    </location>
</feature>
<dbReference type="InterPro" id="IPR006597">
    <property type="entry name" value="Sel1-like"/>
</dbReference>
<dbReference type="Pfam" id="PF08238">
    <property type="entry name" value="Sel1"/>
    <property type="match status" value="1"/>
</dbReference>
<dbReference type="PROSITE" id="PS51203">
    <property type="entry name" value="CS"/>
    <property type="match status" value="1"/>
</dbReference>
<dbReference type="InterPro" id="IPR050767">
    <property type="entry name" value="Sel1_AlgK"/>
</dbReference>
<dbReference type="SMART" id="SM00671">
    <property type="entry name" value="SEL1"/>
    <property type="match status" value="2"/>
</dbReference>
<dbReference type="InterPro" id="IPR008978">
    <property type="entry name" value="HSP20-like_chaperone"/>
</dbReference>
<dbReference type="GO" id="GO:0036503">
    <property type="term" value="P:ERAD pathway"/>
    <property type="evidence" value="ECO:0007669"/>
    <property type="project" value="TreeGrafter"/>
</dbReference>
<protein>
    <recommendedName>
        <fullName evidence="4">CS domain-containing protein</fullName>
    </recommendedName>
</protein>
<comment type="similarity">
    <text evidence="1">Belongs to the sel-1 family.</text>
</comment>
<dbReference type="VEuPathDB" id="TrichDB:TRFO_13664"/>
<organism evidence="5 6">
    <name type="scientific">Tritrichomonas foetus</name>
    <dbReference type="NCBI Taxonomy" id="1144522"/>
    <lineage>
        <taxon>Eukaryota</taxon>
        <taxon>Metamonada</taxon>
        <taxon>Parabasalia</taxon>
        <taxon>Tritrichomonadida</taxon>
        <taxon>Tritrichomonadidae</taxon>
        <taxon>Tritrichomonas</taxon>
    </lineage>
</organism>
<keyword evidence="3" id="KW-0812">Transmembrane</keyword>
<evidence type="ECO:0000313" key="6">
    <source>
        <dbReference type="Proteomes" id="UP000179807"/>
    </source>
</evidence>
<keyword evidence="3" id="KW-1133">Transmembrane helix</keyword>
<evidence type="ECO:0000256" key="3">
    <source>
        <dbReference type="SAM" id="Phobius"/>
    </source>
</evidence>
<evidence type="ECO:0000259" key="4">
    <source>
        <dbReference type="PROSITE" id="PS51203"/>
    </source>
</evidence>
<dbReference type="PROSITE" id="PS50005">
    <property type="entry name" value="TPR"/>
    <property type="match status" value="1"/>
</dbReference>
<accession>A0A1J4KX83</accession>
<proteinExistence type="inferred from homology"/>
<dbReference type="Gene3D" id="2.60.40.790">
    <property type="match status" value="1"/>
</dbReference>
<comment type="caution">
    <text evidence="5">The sequence shown here is derived from an EMBL/GenBank/DDBJ whole genome shotgun (WGS) entry which is preliminary data.</text>
</comment>
<dbReference type="Gene3D" id="1.25.40.10">
    <property type="entry name" value="Tetratricopeptide repeat domain"/>
    <property type="match status" value="1"/>
</dbReference>
<dbReference type="EMBL" id="MLAK01000176">
    <property type="protein sequence ID" value="OHT15847.1"/>
    <property type="molecule type" value="Genomic_DNA"/>
</dbReference>
<dbReference type="SUPFAM" id="SSF49764">
    <property type="entry name" value="HSP20-like chaperones"/>
    <property type="match status" value="1"/>
</dbReference>
<feature type="repeat" description="TPR" evidence="2">
    <location>
        <begin position="214"/>
        <end position="247"/>
    </location>
</feature>
<dbReference type="InterPro" id="IPR007052">
    <property type="entry name" value="CS_dom"/>
</dbReference>
<feature type="domain" description="CS" evidence="4">
    <location>
        <begin position="9"/>
        <end position="98"/>
    </location>
</feature>
<keyword evidence="2" id="KW-0802">TPR repeat</keyword>
<name>A0A1J4KX83_9EUKA</name>
<dbReference type="InterPro" id="IPR019734">
    <property type="entry name" value="TPR_rpt"/>
</dbReference>
<evidence type="ECO:0000256" key="1">
    <source>
        <dbReference type="ARBA" id="ARBA00038101"/>
    </source>
</evidence>
<dbReference type="InterPro" id="IPR011990">
    <property type="entry name" value="TPR-like_helical_dom_sf"/>
</dbReference>
<evidence type="ECO:0000313" key="5">
    <source>
        <dbReference type="EMBL" id="OHT15847.1"/>
    </source>
</evidence>
<dbReference type="Pfam" id="PF13432">
    <property type="entry name" value="TPR_16"/>
    <property type="match status" value="1"/>
</dbReference>
<dbReference type="AlphaFoldDB" id="A0A1J4KX83"/>
<sequence>MQKINPDYVKLYQYSWDQHDNSLEVKFNIPESISFDQVQIELTHENSCFCGRVEGEIPFFAGLLWEPVESFERIENEENHTILLKITKKNETEWYQIFHGPITDSTIIDPFTSFQLGVLCLKDPEYQISGSQMIGYAAAICFPPALVFSASVASENNKEEEAIKLYKIAAEYHSTQAMFALGMISVKNGDLSAAFEHFQHSAEEGNLDAKICLGELYSPLEEPRIEQENAEKAVQIFQEVLENSPDHPYALLNLARHYKEGSGLPKDVHKAKELYERAKSLNPQIPEISFDDNLYTKLIIGGLALLGIGLIFKFIMRRRK</sequence>
<gene>
    <name evidence="5" type="ORF">TRFO_13664</name>
</gene>